<accession>A0ABW3G6R6</accession>
<gene>
    <name evidence="1" type="ORF">ACFQ04_06095</name>
</gene>
<dbReference type="Proteomes" id="UP001597068">
    <property type="component" value="Unassembled WGS sequence"/>
</dbReference>
<reference evidence="2" key="1">
    <citation type="journal article" date="2019" name="Int. J. Syst. Evol. Microbiol.">
        <title>The Global Catalogue of Microorganisms (GCM) 10K type strain sequencing project: providing services to taxonomists for standard genome sequencing and annotation.</title>
        <authorList>
            <consortium name="The Broad Institute Genomics Platform"/>
            <consortium name="The Broad Institute Genome Sequencing Center for Infectious Disease"/>
            <person name="Wu L."/>
            <person name="Ma J."/>
        </authorList>
    </citation>
    <scope>NUCLEOTIDE SEQUENCE [LARGE SCALE GENOMIC DNA]</scope>
    <source>
        <strain evidence="2">CCUG 50873</strain>
    </source>
</reference>
<evidence type="ECO:0000313" key="2">
    <source>
        <dbReference type="Proteomes" id="UP001597068"/>
    </source>
</evidence>
<name>A0ABW3G6R6_9NOCA</name>
<dbReference type="GO" id="GO:0003677">
    <property type="term" value="F:DNA binding"/>
    <property type="evidence" value="ECO:0007669"/>
    <property type="project" value="UniProtKB-KW"/>
</dbReference>
<keyword evidence="1" id="KW-0238">DNA-binding</keyword>
<dbReference type="RefSeq" id="WP_253646734.1">
    <property type="nucleotide sequence ID" value="NZ_BAAAMO010000002.1"/>
</dbReference>
<organism evidence="1 2">
    <name type="scientific">Williamsia deligens</name>
    <dbReference type="NCBI Taxonomy" id="321325"/>
    <lineage>
        <taxon>Bacteria</taxon>
        <taxon>Bacillati</taxon>
        <taxon>Actinomycetota</taxon>
        <taxon>Actinomycetes</taxon>
        <taxon>Mycobacteriales</taxon>
        <taxon>Nocardiaceae</taxon>
        <taxon>Williamsia</taxon>
    </lineage>
</organism>
<evidence type="ECO:0000313" key="1">
    <source>
        <dbReference type="EMBL" id="MFD0925305.1"/>
    </source>
</evidence>
<keyword evidence="2" id="KW-1185">Reference proteome</keyword>
<dbReference type="PANTHER" id="PTHR38479">
    <property type="entry name" value="LMO0824 PROTEIN"/>
    <property type="match status" value="1"/>
</dbReference>
<dbReference type="EMBL" id="JBHTIL010000001">
    <property type="protein sequence ID" value="MFD0925305.1"/>
    <property type="molecule type" value="Genomic_DNA"/>
</dbReference>
<dbReference type="InterPro" id="IPR009351">
    <property type="entry name" value="AlkZ-like"/>
</dbReference>
<sequence length="363" mass="39148">MPQEITDRVWTSTLLERQHLLGRVDEDVIEVLDRCVGVQSQDPRAPFPALAARIDGFDPADLDALLTDRTVVRMATLRGTVMLTDGEDARWIRALAQPTLDAAARPHVRKLVSAGADDVVAAARELLSGAVIGGAELGSALTERFPGENAGTLTTIARCALPLVQVPPRGLFTGSGAPTYALLDDWIGPGEPAVTGDEARKDLIRLYLRGFGPASLAAIQTWSGLTRLRPLLDAMDSDWEIEKLPGPDGVELFDLDGLDRSDAGDFPVRLLAPFDHVVTANADRRRVLDEDVFAALQTPNGQVPGMVLVDGRVVGTWSVGPDGRVTADLLRSVPRSRTRDLSDECDALTEFLRQGRQDVIAGR</sequence>
<comment type="caution">
    <text evidence="1">The sequence shown here is derived from an EMBL/GenBank/DDBJ whole genome shotgun (WGS) entry which is preliminary data.</text>
</comment>
<dbReference type="PANTHER" id="PTHR38479:SF2">
    <property type="entry name" value="WINGED HELIX DNA-BINDING DOMAIN-CONTAINING PROTEIN"/>
    <property type="match status" value="1"/>
</dbReference>
<dbReference type="Pfam" id="PF06224">
    <property type="entry name" value="AlkZ-like"/>
    <property type="match status" value="1"/>
</dbReference>
<proteinExistence type="predicted"/>
<protein>
    <submittedName>
        <fullName evidence="1">Winged helix DNA-binding domain-containing protein</fullName>
    </submittedName>
</protein>